<feature type="compositionally biased region" description="Basic and acidic residues" evidence="3">
    <location>
        <begin position="197"/>
        <end position="210"/>
    </location>
</feature>
<organism evidence="5 6">
    <name type="scientific">Corynebacterium lactis RW2-5</name>
    <dbReference type="NCBI Taxonomy" id="1408189"/>
    <lineage>
        <taxon>Bacteria</taxon>
        <taxon>Bacillati</taxon>
        <taxon>Actinomycetota</taxon>
        <taxon>Actinomycetes</taxon>
        <taxon>Mycobacteriales</taxon>
        <taxon>Corynebacteriaceae</taxon>
        <taxon>Corynebacterium</taxon>
    </lineage>
</organism>
<dbReference type="InterPro" id="IPR016181">
    <property type="entry name" value="Acyl_CoA_acyltransferase"/>
</dbReference>
<dbReference type="PANTHER" id="PTHR43072">
    <property type="entry name" value="N-ACETYLTRANSFERASE"/>
    <property type="match status" value="1"/>
</dbReference>
<keyword evidence="2" id="KW-0012">Acyltransferase</keyword>
<dbReference type="CDD" id="cd04301">
    <property type="entry name" value="NAT_SF"/>
    <property type="match status" value="1"/>
</dbReference>
<keyword evidence="1 5" id="KW-0808">Transferase</keyword>
<dbReference type="Pfam" id="PF00583">
    <property type="entry name" value="Acetyltransf_1"/>
    <property type="match status" value="1"/>
</dbReference>
<keyword evidence="6" id="KW-1185">Reference proteome</keyword>
<name>A0A0K2H1A2_9CORY</name>
<dbReference type="OrthoDB" id="3173333at2"/>
<evidence type="ECO:0000256" key="2">
    <source>
        <dbReference type="ARBA" id="ARBA00023315"/>
    </source>
</evidence>
<gene>
    <name evidence="5" type="ORF">CLAC_08835</name>
</gene>
<dbReference type="PATRIC" id="fig|1408189.4.peg.1767"/>
<sequence>MAEKKRGFTIRMMREEDYPQIQEIYEIGLDTGHASWEHSAPEWEDFIALKHVDLCYVAVDDENPDKILAWASAAPVSKRAIFDGVIEDSIYVHPDGQGMGLAGTLLGKLIDDATEQGRWSIHSWVFPENVGSLKLHRKLGFREVGIYHHMAKMTYGPMAGQWRDVIILEKLLEKPEERALKRAQEEAEAAGEPNRPILDKLDRADGQVGA</sequence>
<evidence type="ECO:0000259" key="4">
    <source>
        <dbReference type="PROSITE" id="PS51186"/>
    </source>
</evidence>
<dbReference type="SUPFAM" id="SSF55729">
    <property type="entry name" value="Acyl-CoA N-acyltransferases (Nat)"/>
    <property type="match status" value="1"/>
</dbReference>
<dbReference type="InterPro" id="IPR000182">
    <property type="entry name" value="GNAT_dom"/>
</dbReference>
<dbReference type="GO" id="GO:0016747">
    <property type="term" value="F:acyltransferase activity, transferring groups other than amino-acyl groups"/>
    <property type="evidence" value="ECO:0007669"/>
    <property type="project" value="InterPro"/>
</dbReference>
<dbReference type="Proteomes" id="UP000058446">
    <property type="component" value="Chromosome"/>
</dbReference>
<dbReference type="PROSITE" id="PS51186">
    <property type="entry name" value="GNAT"/>
    <property type="match status" value="1"/>
</dbReference>
<feature type="domain" description="N-acetyltransferase" evidence="4">
    <location>
        <begin position="8"/>
        <end position="173"/>
    </location>
</feature>
<evidence type="ECO:0000313" key="5">
    <source>
        <dbReference type="EMBL" id="ALA67799.1"/>
    </source>
</evidence>
<dbReference type="AlphaFoldDB" id="A0A0K2H1A2"/>
<dbReference type="STRING" id="1408189.CLAC_08835"/>
<proteinExistence type="predicted"/>
<evidence type="ECO:0000313" key="6">
    <source>
        <dbReference type="Proteomes" id="UP000058446"/>
    </source>
</evidence>
<dbReference type="Gene3D" id="3.40.630.30">
    <property type="match status" value="1"/>
</dbReference>
<feature type="region of interest" description="Disordered" evidence="3">
    <location>
        <begin position="179"/>
        <end position="210"/>
    </location>
</feature>
<dbReference type="RefSeq" id="WP_053412572.1">
    <property type="nucleotide sequence ID" value="NZ_CP006841.1"/>
</dbReference>
<protein>
    <submittedName>
        <fullName evidence="5">Acetyltransferase</fullName>
    </submittedName>
</protein>
<dbReference type="PANTHER" id="PTHR43072:SF23">
    <property type="entry name" value="UPF0039 PROTEIN C11D3.02C"/>
    <property type="match status" value="1"/>
</dbReference>
<evidence type="ECO:0000256" key="1">
    <source>
        <dbReference type="ARBA" id="ARBA00022679"/>
    </source>
</evidence>
<dbReference type="EMBL" id="CP006841">
    <property type="protein sequence ID" value="ALA67799.1"/>
    <property type="molecule type" value="Genomic_DNA"/>
</dbReference>
<evidence type="ECO:0000256" key="3">
    <source>
        <dbReference type="SAM" id="MobiDB-lite"/>
    </source>
</evidence>
<dbReference type="KEGG" id="clw:CLAC_08835"/>
<accession>A0A0K2H1A2</accession>
<reference evidence="5 6" key="1">
    <citation type="submission" date="2013-10" db="EMBL/GenBank/DDBJ databases">
        <title>Complete genome sequence of Corynebacterium lactis DSM 45799(T), isolated from raw cow milk.</title>
        <authorList>
            <person name="Ruckert C."/>
            <person name="Albersmeier A."/>
            <person name="Lipski A."/>
            <person name="Kalinowski J."/>
        </authorList>
    </citation>
    <scope>NUCLEOTIDE SEQUENCE [LARGE SCALE GENOMIC DNA]</scope>
    <source>
        <strain evidence="5 6">RW2-5</strain>
    </source>
</reference>